<gene>
    <name evidence="2" type="ORF">QRT04_10230</name>
</gene>
<feature type="compositionally biased region" description="Low complexity" evidence="1">
    <location>
        <begin position="152"/>
        <end position="184"/>
    </location>
</feature>
<feature type="compositionally biased region" description="Low complexity" evidence="1">
    <location>
        <begin position="113"/>
        <end position="145"/>
    </location>
</feature>
<evidence type="ECO:0000313" key="2">
    <source>
        <dbReference type="EMBL" id="MDM7855308.1"/>
    </source>
</evidence>
<proteinExistence type="predicted"/>
<dbReference type="SUPFAM" id="SSF52540">
    <property type="entry name" value="P-loop containing nucleoside triphosphate hydrolases"/>
    <property type="match status" value="1"/>
</dbReference>
<dbReference type="Gene3D" id="3.40.50.300">
    <property type="entry name" value="P-loop containing nucleotide triphosphate hydrolases"/>
    <property type="match status" value="1"/>
</dbReference>
<name>A0ABT7SGJ0_9CELL</name>
<accession>A0ABT7SGJ0</accession>
<sequence length="505" mass="52158">MSDDQTTTRVPVVTAEVRDDGTGEISVDGVLERVTTGNLQEAGAAITTRIAELAGRLGQPVPVEVRDPDGLWSLLIHADGLVDEAPTAAGEGAEAGEVPAVSGAIPVADEGHAPAGAAPGAEPDAAAEPPSSARGPRAARPAADASETESGPAPAVAAARTPTAPSAPTTSAPTAPTAPKQSAPGAVPGTGSAGLPTLDDLLAARHPAGAAGPAEHGWRAGVRRVTFGAVKPGPGRAERVRRAESASVRRTLDGPRTVVVVNPKGGAHKTTATMLLASTFGLQRGGYTLAWDNNETRGTLGWRSTHGDHERTAVDLLNALPALQRRGMIRIGDLDGYVRTQPSEQFDVLASDESSASAASVDATAYKALHGVLSQFYRVIIVDTGNNMRASNWQAAVDAADQIVVVSTIREDTSQSAAWALDALRAMGHEDAVRRAVTVLSAPDRKVDKDLRKRLRSHFGALTRAVIEVPYDRSLVAGGPIDYGALAPETRDAWLHVTSVVADGL</sequence>
<feature type="region of interest" description="Disordered" evidence="1">
    <location>
        <begin position="107"/>
        <end position="194"/>
    </location>
</feature>
<reference evidence="2 3" key="1">
    <citation type="submission" date="2023-06" db="EMBL/GenBank/DDBJ databases">
        <title>Cellulomonas sp. MW4 Whole genome sequence.</title>
        <authorList>
            <person name="Park S."/>
        </authorList>
    </citation>
    <scope>NUCLEOTIDE SEQUENCE [LARGE SCALE GENOMIC DNA]</scope>
    <source>
        <strain evidence="2 3">MW4</strain>
    </source>
</reference>
<dbReference type="PANTHER" id="PTHR43384">
    <property type="entry name" value="SEPTUM SITE-DETERMINING PROTEIN MIND HOMOLOG, CHLOROPLASTIC-RELATED"/>
    <property type="match status" value="1"/>
</dbReference>
<evidence type="ECO:0000256" key="1">
    <source>
        <dbReference type="SAM" id="MobiDB-lite"/>
    </source>
</evidence>
<dbReference type="Proteomes" id="UP001529338">
    <property type="component" value="Unassembled WGS sequence"/>
</dbReference>
<dbReference type="InterPro" id="IPR027417">
    <property type="entry name" value="P-loop_NTPase"/>
</dbReference>
<dbReference type="RefSeq" id="WP_289455113.1">
    <property type="nucleotide sequence ID" value="NZ_JAUCGQ010000001.1"/>
</dbReference>
<evidence type="ECO:0000313" key="3">
    <source>
        <dbReference type="Proteomes" id="UP001529338"/>
    </source>
</evidence>
<keyword evidence="3" id="KW-1185">Reference proteome</keyword>
<dbReference type="EMBL" id="JAUCGQ010000001">
    <property type="protein sequence ID" value="MDM7855308.1"/>
    <property type="molecule type" value="Genomic_DNA"/>
</dbReference>
<dbReference type="InterPro" id="IPR050625">
    <property type="entry name" value="ParA/MinD_ATPase"/>
</dbReference>
<protein>
    <submittedName>
        <fullName evidence="2">Chromosome partitioning protein</fullName>
    </submittedName>
</protein>
<comment type="caution">
    <text evidence="2">The sequence shown here is derived from an EMBL/GenBank/DDBJ whole genome shotgun (WGS) entry which is preliminary data.</text>
</comment>
<organism evidence="2 3">
    <name type="scientific">Cellulomonas alba</name>
    <dbReference type="NCBI Taxonomy" id="3053467"/>
    <lineage>
        <taxon>Bacteria</taxon>
        <taxon>Bacillati</taxon>
        <taxon>Actinomycetota</taxon>
        <taxon>Actinomycetes</taxon>
        <taxon>Micrococcales</taxon>
        <taxon>Cellulomonadaceae</taxon>
        <taxon>Cellulomonas</taxon>
    </lineage>
</organism>
<dbReference type="PANTHER" id="PTHR43384:SF14">
    <property type="entry name" value="ESX-1 SECRETION-ASSOCIATED PROTEIN ESPI"/>
    <property type="match status" value="1"/>
</dbReference>